<evidence type="ECO:0000259" key="6">
    <source>
        <dbReference type="PROSITE" id="PS50089"/>
    </source>
</evidence>
<dbReference type="GO" id="GO:0035102">
    <property type="term" value="C:PRC1 complex"/>
    <property type="evidence" value="ECO:0007669"/>
    <property type="project" value="TreeGrafter"/>
</dbReference>
<reference evidence="7 8" key="1">
    <citation type="journal article" date="2016" name="Nat. Commun.">
        <title>Extremotolerant tardigrade genome and improved radiotolerance of human cultured cells by tardigrade-unique protein.</title>
        <authorList>
            <person name="Hashimoto T."/>
            <person name="Horikawa D.D."/>
            <person name="Saito Y."/>
            <person name="Kuwahara H."/>
            <person name="Kozuka-Hata H."/>
            <person name="Shin-I T."/>
            <person name="Minakuchi Y."/>
            <person name="Ohishi K."/>
            <person name="Motoyama A."/>
            <person name="Aizu T."/>
            <person name="Enomoto A."/>
            <person name="Kondo K."/>
            <person name="Tanaka S."/>
            <person name="Hara Y."/>
            <person name="Koshikawa S."/>
            <person name="Sagara H."/>
            <person name="Miura T."/>
            <person name="Yokobori S."/>
            <person name="Miyagawa K."/>
            <person name="Suzuki Y."/>
            <person name="Kubo T."/>
            <person name="Oyama M."/>
            <person name="Kohara Y."/>
            <person name="Fujiyama A."/>
            <person name="Arakawa K."/>
            <person name="Katayama T."/>
            <person name="Toyoda A."/>
            <person name="Kunieda T."/>
        </authorList>
    </citation>
    <scope>NUCLEOTIDE SEQUENCE [LARGE SCALE GENOMIC DNA]</scope>
    <source>
        <strain evidence="7 8">YOKOZUNA-1</strain>
    </source>
</reference>
<dbReference type="OrthoDB" id="1305878at2759"/>
<dbReference type="InterPro" id="IPR001841">
    <property type="entry name" value="Znf_RING"/>
</dbReference>
<feature type="domain" description="RING-type" evidence="6">
    <location>
        <begin position="18"/>
        <end position="59"/>
    </location>
</feature>
<feature type="compositionally biased region" description="Basic and acidic residues" evidence="5">
    <location>
        <begin position="716"/>
        <end position="730"/>
    </location>
</feature>
<dbReference type="PROSITE" id="PS00518">
    <property type="entry name" value="ZF_RING_1"/>
    <property type="match status" value="1"/>
</dbReference>
<dbReference type="InterPro" id="IPR013083">
    <property type="entry name" value="Znf_RING/FYVE/PHD"/>
</dbReference>
<feature type="compositionally biased region" description="Polar residues" evidence="5">
    <location>
        <begin position="682"/>
        <end position="697"/>
    </location>
</feature>
<dbReference type="Gene3D" id="3.30.40.10">
    <property type="entry name" value="Zinc/RING finger domain, C3HC4 (zinc finger)"/>
    <property type="match status" value="1"/>
</dbReference>
<dbReference type="InterPro" id="IPR018957">
    <property type="entry name" value="Znf_C3HC4_RING-type"/>
</dbReference>
<keyword evidence="3" id="KW-0862">Zinc</keyword>
<gene>
    <name evidence="7" type="primary">RvY_11806-1</name>
    <name evidence="7" type="synonym">RvY_11806.1</name>
    <name evidence="7" type="ORF">RvY_11806</name>
</gene>
<comment type="caution">
    <text evidence="7">The sequence shown here is derived from an EMBL/GenBank/DDBJ whole genome shotgun (WGS) entry which is preliminary data.</text>
</comment>
<dbReference type="PANTHER" id="PTHR10825">
    <property type="entry name" value="RING FINGER DOMAIN-CONTAINING, POLYCOMB GROUP COMPONENT"/>
    <property type="match status" value="1"/>
</dbReference>
<evidence type="ECO:0000256" key="5">
    <source>
        <dbReference type="SAM" id="MobiDB-lite"/>
    </source>
</evidence>
<dbReference type="Pfam" id="PF00097">
    <property type="entry name" value="zf-C3HC4"/>
    <property type="match status" value="1"/>
</dbReference>
<evidence type="ECO:0000256" key="3">
    <source>
        <dbReference type="ARBA" id="ARBA00022833"/>
    </source>
</evidence>
<feature type="compositionally biased region" description="Basic residues" evidence="5">
    <location>
        <begin position="440"/>
        <end position="453"/>
    </location>
</feature>
<dbReference type="Proteomes" id="UP000186922">
    <property type="component" value="Unassembled WGS sequence"/>
</dbReference>
<evidence type="ECO:0000256" key="1">
    <source>
        <dbReference type="ARBA" id="ARBA00022723"/>
    </source>
</evidence>
<accession>A0A1D1VJC0</accession>
<dbReference type="GO" id="GO:0000122">
    <property type="term" value="P:negative regulation of transcription by RNA polymerase II"/>
    <property type="evidence" value="ECO:0007669"/>
    <property type="project" value="TreeGrafter"/>
</dbReference>
<feature type="region of interest" description="Disordered" evidence="5">
    <location>
        <begin position="682"/>
        <end position="735"/>
    </location>
</feature>
<proteinExistence type="predicted"/>
<keyword evidence="2 4" id="KW-0863">Zinc-finger</keyword>
<keyword evidence="8" id="KW-1185">Reference proteome</keyword>
<keyword evidence="1" id="KW-0479">Metal-binding</keyword>
<dbReference type="FunFam" id="3.30.40.10:FF:000033">
    <property type="entry name" value="Polycomb group RING finger protein 3"/>
    <property type="match status" value="1"/>
</dbReference>
<dbReference type="PROSITE" id="PS50089">
    <property type="entry name" value="ZF_RING_2"/>
    <property type="match status" value="1"/>
</dbReference>
<dbReference type="GO" id="GO:0008270">
    <property type="term" value="F:zinc ion binding"/>
    <property type="evidence" value="ECO:0007669"/>
    <property type="project" value="UniProtKB-KW"/>
</dbReference>
<feature type="compositionally biased region" description="Basic residues" evidence="5">
    <location>
        <begin position="401"/>
        <end position="414"/>
    </location>
</feature>
<name>A0A1D1VJC0_RAMVA</name>
<dbReference type="PANTHER" id="PTHR10825:SF29">
    <property type="entry name" value="POLYCOMB GROUP RING FINGER PROTEIN 1"/>
    <property type="match status" value="1"/>
</dbReference>
<evidence type="ECO:0000256" key="4">
    <source>
        <dbReference type="PROSITE-ProRule" id="PRU00175"/>
    </source>
</evidence>
<dbReference type="GO" id="GO:1990841">
    <property type="term" value="F:promoter-specific chromatin binding"/>
    <property type="evidence" value="ECO:0007669"/>
    <property type="project" value="TreeGrafter"/>
</dbReference>
<organism evidence="7 8">
    <name type="scientific">Ramazzottius varieornatus</name>
    <name type="common">Water bear</name>
    <name type="synonym">Tardigrade</name>
    <dbReference type="NCBI Taxonomy" id="947166"/>
    <lineage>
        <taxon>Eukaryota</taxon>
        <taxon>Metazoa</taxon>
        <taxon>Ecdysozoa</taxon>
        <taxon>Tardigrada</taxon>
        <taxon>Eutardigrada</taxon>
        <taxon>Parachela</taxon>
        <taxon>Hypsibioidea</taxon>
        <taxon>Ramazzottiidae</taxon>
        <taxon>Ramazzottius</taxon>
    </lineage>
</organism>
<evidence type="ECO:0000313" key="7">
    <source>
        <dbReference type="EMBL" id="GAV01031.1"/>
    </source>
</evidence>
<dbReference type="InterPro" id="IPR017907">
    <property type="entry name" value="Znf_RING_CS"/>
</dbReference>
<protein>
    <recommendedName>
        <fullName evidence="6">RING-type domain-containing protein</fullName>
    </recommendedName>
</protein>
<feature type="region of interest" description="Disordered" evidence="5">
    <location>
        <begin position="372"/>
        <end position="455"/>
    </location>
</feature>
<dbReference type="STRING" id="947166.A0A1D1VJC0"/>
<dbReference type="EMBL" id="BDGG01000006">
    <property type="protein sequence ID" value="GAV01031.1"/>
    <property type="molecule type" value="Genomic_DNA"/>
</dbReference>
<sequence>MDDILKLKKGDIIPCFTCRLCDGVLIDATTLPECHHAFCRSCLVHYCTRTNVDVFTCPVLDCGAEIHTSRPLEKIKNDTTLQTVVYKLFPDAYEDEMLKRREFYRLHPQTVFPGYLHMQRELTREELGIIQNPSWLPRPVPKSAIVTLRYLCVVSDRAPAPKRLLEKDVQVKKQSVLRYSVGTDATFADLKETVGVMFHLPLEYPVVVLLTNIIMEDTSSLSDVIRFFPTKQPGALAFDFVLTDITSFPDHVSMEAAILRTIRRLPPVGAPISVTFPSTSAFSFSDNVPLSANPRRWRKSRKRAGTNTSNISTISKMPKTTLRNETLYPPIQPPSIVKRKRGRLFKSSAGLQNASSSRAILSMAEEAYFDLNGPPSSPVASTSKSLQEESDSDVAIEFPVKRKRGRPSTKKRPQALKPDSQRTRLNGISVSDVPFGFPAKKTRGPDRKKRKPRLQVPMQDAQPLVLNVDEAQPFPMAASIAVSQDELVHNVESEYADICSKYDRLKLQMPKLEEQPVSTVEDVVLPVKEYFAQYFDGPSRSSVKETDDDDNDGALADLIRKSAVEIESRLAASDMDLKIVIGSRKRNKRKEVRMGDLGSSSRAQVHMSERIRAHLDEIMEGPTESLYMDHGYVAEPKVEKSDEARSFSGPKELGYSLADYSGSLVTQLVTLRGDLERIFCASSKSGGRQSESTASEGNELRGQSDSDSVTSHASKAWRDQQDGKSERGEVFEAPANSTRFFSPSLVGLA</sequence>
<dbReference type="SUPFAM" id="SSF57850">
    <property type="entry name" value="RING/U-box"/>
    <property type="match status" value="1"/>
</dbReference>
<evidence type="ECO:0000256" key="2">
    <source>
        <dbReference type="ARBA" id="ARBA00022771"/>
    </source>
</evidence>
<evidence type="ECO:0000313" key="8">
    <source>
        <dbReference type="Proteomes" id="UP000186922"/>
    </source>
</evidence>
<dbReference type="AlphaFoldDB" id="A0A1D1VJC0"/>